<evidence type="ECO:0000313" key="4">
    <source>
        <dbReference type="EMBL" id="MDT9591838.1"/>
    </source>
</evidence>
<feature type="transmembrane region" description="Helical" evidence="1">
    <location>
        <begin position="38"/>
        <end position="55"/>
    </location>
</feature>
<dbReference type="Pfam" id="PF18184">
    <property type="entry name" value="SLATT_3"/>
    <property type="match status" value="1"/>
</dbReference>
<organism evidence="4 5">
    <name type="scientific">Nocardioides imazamoxiresistens</name>
    <dbReference type="NCBI Taxonomy" id="3231893"/>
    <lineage>
        <taxon>Bacteria</taxon>
        <taxon>Bacillati</taxon>
        <taxon>Actinomycetota</taxon>
        <taxon>Actinomycetes</taxon>
        <taxon>Propionibacteriales</taxon>
        <taxon>Nocardioidaceae</taxon>
        <taxon>Nocardioides</taxon>
    </lineage>
</organism>
<feature type="transmembrane region" description="Helical" evidence="1">
    <location>
        <begin position="61"/>
        <end position="81"/>
    </location>
</feature>
<proteinExistence type="predicted"/>
<feature type="transmembrane region" description="Helical" evidence="1">
    <location>
        <begin position="198"/>
        <end position="217"/>
    </location>
</feature>
<feature type="domain" description="SMODS and SLOG-associating 2TM effector" evidence="3">
    <location>
        <begin position="13"/>
        <end position="167"/>
    </location>
</feature>
<dbReference type="RefSeq" id="WP_315730876.1">
    <property type="nucleotide sequence ID" value="NZ_JAVYII010000001.1"/>
</dbReference>
<evidence type="ECO:0000313" key="5">
    <source>
        <dbReference type="Proteomes" id="UP001268542"/>
    </source>
</evidence>
<feature type="transmembrane region" description="Helical" evidence="1">
    <location>
        <begin position="223"/>
        <end position="240"/>
    </location>
</feature>
<keyword evidence="1" id="KW-0472">Membrane</keyword>
<keyword evidence="1" id="KW-1133">Transmembrane helix</keyword>
<comment type="caution">
    <text evidence="4">The sequence shown here is derived from an EMBL/GenBank/DDBJ whole genome shotgun (WGS) entry which is preliminary data.</text>
</comment>
<evidence type="ECO:0000259" key="2">
    <source>
        <dbReference type="Pfam" id="PF18181"/>
    </source>
</evidence>
<protein>
    <submittedName>
        <fullName evidence="4">DUF4231 domain-containing protein</fullName>
    </submittedName>
</protein>
<dbReference type="Proteomes" id="UP001268542">
    <property type="component" value="Unassembled WGS sequence"/>
</dbReference>
<gene>
    <name evidence="4" type="ORF">RDV89_02070</name>
</gene>
<accession>A0ABU3PRL5</accession>
<dbReference type="InterPro" id="IPR041116">
    <property type="entry name" value="SLATT_3"/>
</dbReference>
<feature type="domain" description="SMODS and SLOG-associating 2TM effector" evidence="2">
    <location>
        <begin position="170"/>
        <end position="291"/>
    </location>
</feature>
<dbReference type="Pfam" id="PF18181">
    <property type="entry name" value="SLATT_1"/>
    <property type="match status" value="1"/>
</dbReference>
<dbReference type="EMBL" id="JAVYII010000001">
    <property type="protein sequence ID" value="MDT9591838.1"/>
    <property type="molecule type" value="Genomic_DNA"/>
</dbReference>
<evidence type="ECO:0000259" key="3">
    <source>
        <dbReference type="Pfam" id="PF18184"/>
    </source>
</evidence>
<keyword evidence="1" id="KW-0812">Transmembrane</keyword>
<dbReference type="InterPro" id="IPR040884">
    <property type="entry name" value="SLATT_1"/>
</dbReference>
<dbReference type="NCBIfam" id="NF033634">
    <property type="entry name" value="SLATT_1"/>
    <property type="match status" value="1"/>
</dbReference>
<evidence type="ECO:0000256" key="1">
    <source>
        <dbReference type="SAM" id="Phobius"/>
    </source>
</evidence>
<keyword evidence="5" id="KW-1185">Reference proteome</keyword>
<reference evidence="4 5" key="1">
    <citation type="submission" date="2023-08" db="EMBL/GenBank/DDBJ databases">
        <title>Nocardioides seae sp. nov., a bacterium isolated from a soil.</title>
        <authorList>
            <person name="Wang X."/>
        </authorList>
    </citation>
    <scope>NUCLEOTIDE SEQUENCE [LARGE SCALE GENOMIC DNA]</scope>
    <source>
        <strain evidence="4 5">YZH12</strain>
    </source>
</reference>
<name>A0ABU3PRL5_9ACTN</name>
<dbReference type="NCBIfam" id="NF033610">
    <property type="entry name" value="SLATT_3"/>
    <property type="match status" value="1"/>
</dbReference>
<sequence>MTSPVSVTDDDMPQLFQAADRASTGAQEWFVRGTRFRLGLLVLAAAMGIAVWRVGAADIDVLAIVSTVLFVLAILVEGVLWKSRPDKTWYDARAVAESAKTLAWKFAVRSEPFSDPSVDEATMARRLLSRFDEIRRQFPDLELAAVNAQSISPWMKRQRQADWPDRRSVYLRERLQNQKNWYEGKAGYNRGRSNQWRFALIALEFLGFVASLAAAFYEWTPMIAPVIAALVAAVVAWLEAKQHDFNARAYAAAVHDLAQAEARLQLVRTEAEWATEVESAEEAISREHTLWLASRNGP</sequence>